<feature type="transmembrane region" description="Helical" evidence="1">
    <location>
        <begin position="23"/>
        <end position="42"/>
    </location>
</feature>
<sequence length="182" mass="20889">MIRDMNFFSPYQGQKKEQKNKNIYVYSLAGFLSVVIVGSLAWNSTNIILLNRKIKNYNEKLEQEDIKEKIAKWDDISRKDYILDRYNNELSKIVGSLKTREIVTTELLDKLSSTLPTEVTFNSINITNTEISIQAVSTSRVAVGEIEHNLKRLDNIQDVYIGGISGDEIYTFDIKCVLKDVE</sequence>
<dbReference type="RefSeq" id="WP_111931415.1">
    <property type="nucleotide sequence ID" value="NZ_JAMRYU010000009.1"/>
</dbReference>
<dbReference type="AlphaFoldDB" id="A0A9X3XNU4"/>
<proteinExistence type="predicted"/>
<keyword evidence="1" id="KW-0472">Membrane</keyword>
<keyword evidence="1" id="KW-0812">Transmembrane</keyword>
<name>A0A9X3XNU4_9CLOT</name>
<dbReference type="Pfam" id="PF05137">
    <property type="entry name" value="PilN"/>
    <property type="match status" value="1"/>
</dbReference>
<evidence type="ECO:0000313" key="2">
    <source>
        <dbReference type="EMBL" id="MDC4240507.1"/>
    </source>
</evidence>
<protein>
    <submittedName>
        <fullName evidence="2">PilN domain-containing protein</fullName>
    </submittedName>
</protein>
<keyword evidence="3" id="KW-1185">Reference proteome</keyword>
<comment type="caution">
    <text evidence="2">The sequence shown here is derived from an EMBL/GenBank/DDBJ whole genome shotgun (WGS) entry which is preliminary data.</text>
</comment>
<keyword evidence="1" id="KW-1133">Transmembrane helix</keyword>
<accession>A0A9X3XNU4</accession>
<evidence type="ECO:0000256" key="1">
    <source>
        <dbReference type="SAM" id="Phobius"/>
    </source>
</evidence>
<reference evidence="2" key="1">
    <citation type="submission" date="2022-05" db="EMBL/GenBank/DDBJ databases">
        <title>Draft genome sequence of Clostridium tertium strain CP3 isolated from Peru.</title>
        <authorList>
            <person name="Hurtado R."/>
            <person name="Lima L."/>
            <person name="Sousa T."/>
            <person name="Jaiswal A.K."/>
            <person name="Tiwari S."/>
            <person name="Maturrano L."/>
            <person name="Brenig B."/>
            <person name="Azevedo V."/>
        </authorList>
    </citation>
    <scope>NUCLEOTIDE SEQUENCE</scope>
    <source>
        <strain evidence="2">CP3</strain>
    </source>
</reference>
<organism evidence="2 3">
    <name type="scientific">Clostridium tertium</name>
    <dbReference type="NCBI Taxonomy" id="1559"/>
    <lineage>
        <taxon>Bacteria</taxon>
        <taxon>Bacillati</taxon>
        <taxon>Bacillota</taxon>
        <taxon>Clostridia</taxon>
        <taxon>Eubacteriales</taxon>
        <taxon>Clostridiaceae</taxon>
        <taxon>Clostridium</taxon>
    </lineage>
</organism>
<dbReference type="InterPro" id="IPR007813">
    <property type="entry name" value="PilN"/>
</dbReference>
<evidence type="ECO:0000313" key="3">
    <source>
        <dbReference type="Proteomes" id="UP001141183"/>
    </source>
</evidence>
<gene>
    <name evidence="2" type="ORF">NE398_10060</name>
</gene>
<dbReference type="EMBL" id="JAMRYU010000009">
    <property type="protein sequence ID" value="MDC4240507.1"/>
    <property type="molecule type" value="Genomic_DNA"/>
</dbReference>
<dbReference type="Proteomes" id="UP001141183">
    <property type="component" value="Unassembled WGS sequence"/>
</dbReference>